<evidence type="ECO:0000256" key="1">
    <source>
        <dbReference type="ARBA" id="ARBA00007549"/>
    </source>
</evidence>
<dbReference type="Ensembl" id="ENSSLUT00000060840.1">
    <property type="protein sequence ID" value="ENSSLUP00000059151.1"/>
    <property type="gene ID" value="ENSSLUG00000025327.1"/>
</dbReference>
<comment type="similarity">
    <text evidence="1">Belongs to the FAM13 family.</text>
</comment>
<dbReference type="AlphaFoldDB" id="A0A8D0AU49"/>
<dbReference type="PANTHER" id="PTHR15904">
    <property type="entry name" value="FAM13"/>
    <property type="match status" value="1"/>
</dbReference>
<dbReference type="InterPro" id="IPR059029">
    <property type="entry name" value="FAM13A_dom"/>
</dbReference>
<accession>A0A8D0AU49</accession>
<evidence type="ECO:0000313" key="5">
    <source>
        <dbReference type="Proteomes" id="UP000694568"/>
    </source>
</evidence>
<keyword evidence="5" id="KW-1185">Reference proteome</keyword>
<evidence type="ECO:0000313" key="4">
    <source>
        <dbReference type="Ensembl" id="ENSSLUP00000059151.1"/>
    </source>
</evidence>
<evidence type="ECO:0000259" key="3">
    <source>
        <dbReference type="Pfam" id="PF26116"/>
    </source>
</evidence>
<proteinExistence type="inferred from homology"/>
<dbReference type="Proteomes" id="UP000694568">
    <property type="component" value="Unplaced"/>
</dbReference>
<name>A0A8D0AU49_SANLU</name>
<reference evidence="4" key="2">
    <citation type="submission" date="2025-09" db="UniProtKB">
        <authorList>
            <consortium name="Ensembl"/>
        </authorList>
    </citation>
    <scope>IDENTIFICATION</scope>
</reference>
<feature type="coiled-coil region" evidence="2">
    <location>
        <begin position="250"/>
        <end position="314"/>
    </location>
</feature>
<dbReference type="Pfam" id="PF26116">
    <property type="entry name" value="FAM13A"/>
    <property type="match status" value="1"/>
</dbReference>
<keyword evidence="2" id="KW-0175">Coiled coil</keyword>
<organism evidence="4 5">
    <name type="scientific">Sander lucioperca</name>
    <name type="common">Pike-perch</name>
    <name type="synonym">Perca lucioperca</name>
    <dbReference type="NCBI Taxonomy" id="283035"/>
    <lineage>
        <taxon>Eukaryota</taxon>
        <taxon>Metazoa</taxon>
        <taxon>Chordata</taxon>
        <taxon>Craniata</taxon>
        <taxon>Vertebrata</taxon>
        <taxon>Euteleostomi</taxon>
        <taxon>Actinopterygii</taxon>
        <taxon>Neopterygii</taxon>
        <taxon>Teleostei</taxon>
        <taxon>Neoteleostei</taxon>
        <taxon>Acanthomorphata</taxon>
        <taxon>Eupercaria</taxon>
        <taxon>Perciformes</taxon>
        <taxon>Percoidei</taxon>
        <taxon>Percidae</taxon>
        <taxon>Luciopercinae</taxon>
        <taxon>Sander</taxon>
    </lineage>
</organism>
<evidence type="ECO:0000256" key="2">
    <source>
        <dbReference type="SAM" id="Coils"/>
    </source>
</evidence>
<dbReference type="InterPro" id="IPR039102">
    <property type="entry name" value="FAM13"/>
</dbReference>
<dbReference type="PANTHER" id="PTHR15904:SF19">
    <property type="entry name" value="PROTEIN FAM13C"/>
    <property type="match status" value="1"/>
</dbReference>
<feature type="domain" description="FAM13A-like" evidence="3">
    <location>
        <begin position="245"/>
        <end position="311"/>
    </location>
</feature>
<sequence length="318" mass="36456">THKLLLHLPSSPPAQDQVDSSQSGKTIKPITLSVQEPHFIYTVLVPLFIVSNLIFSFRAFSYPVLSTAILFKGISGNDTMPSPPGPKTSPLLSCFTTSDCPVPSPRCPNLSHSLRYNLDPDTAPSPPCSQARSTIHTEPDEGSVSISMLNRHIHSLRKRIRHFEQRFEQEKHYKVREEFKAAWSAGIFCRDWIGSYCLRVGFCLYLQSTRQERTLMKPFYDHYRLLKQLLFSSSAISTVITTIVKLLDHLRTARLEKRRLHQALREFEDHFYTQTGRACQKEDRGPMAEEYCQYKNLKAKLRLLEALLSKQQDSTKTI</sequence>
<protein>
    <submittedName>
        <fullName evidence="4">Family with sequence similarity 13 member C</fullName>
    </submittedName>
</protein>
<reference evidence="4" key="1">
    <citation type="submission" date="2025-08" db="UniProtKB">
        <authorList>
            <consortium name="Ensembl"/>
        </authorList>
    </citation>
    <scope>IDENTIFICATION</scope>
</reference>
<dbReference type="GeneTree" id="ENSGT00950000183033"/>